<evidence type="ECO:0000256" key="3">
    <source>
        <dbReference type="ARBA" id="ARBA00023163"/>
    </source>
</evidence>
<dbReference type="Proteomes" id="UP000228758">
    <property type="component" value="Unassembled WGS sequence"/>
</dbReference>
<dbReference type="SUPFAM" id="SSF47413">
    <property type="entry name" value="lambda repressor-like DNA-binding domains"/>
    <property type="match status" value="1"/>
</dbReference>
<evidence type="ECO:0000313" key="5">
    <source>
        <dbReference type="EMBL" id="PJJ72819.1"/>
    </source>
</evidence>
<keyword evidence="3" id="KW-0804">Transcription</keyword>
<feature type="domain" description="HTH lacI-type" evidence="4">
    <location>
        <begin position="6"/>
        <end position="61"/>
    </location>
</feature>
<dbReference type="InterPro" id="IPR028082">
    <property type="entry name" value="Peripla_BP_I"/>
</dbReference>
<evidence type="ECO:0000256" key="1">
    <source>
        <dbReference type="ARBA" id="ARBA00023015"/>
    </source>
</evidence>
<keyword evidence="2 5" id="KW-0238">DNA-binding</keyword>
<dbReference type="GO" id="GO:0003700">
    <property type="term" value="F:DNA-binding transcription factor activity"/>
    <property type="evidence" value="ECO:0007669"/>
    <property type="project" value="TreeGrafter"/>
</dbReference>
<evidence type="ECO:0000313" key="6">
    <source>
        <dbReference type="Proteomes" id="UP000228758"/>
    </source>
</evidence>
<dbReference type="InterPro" id="IPR001761">
    <property type="entry name" value="Peripla_BP/Lac1_sug-bd_dom"/>
</dbReference>
<dbReference type="CDD" id="cd01392">
    <property type="entry name" value="HTH_LacI"/>
    <property type="match status" value="1"/>
</dbReference>
<dbReference type="Pfam" id="PF00356">
    <property type="entry name" value="LacI"/>
    <property type="match status" value="1"/>
</dbReference>
<dbReference type="RefSeq" id="WP_211282190.1">
    <property type="nucleotide sequence ID" value="NZ_PGFF01000001.1"/>
</dbReference>
<dbReference type="SUPFAM" id="SSF53822">
    <property type="entry name" value="Periplasmic binding protein-like I"/>
    <property type="match status" value="1"/>
</dbReference>
<proteinExistence type="predicted"/>
<dbReference type="InterPro" id="IPR010982">
    <property type="entry name" value="Lambda_DNA-bd_dom_sf"/>
</dbReference>
<keyword evidence="1" id="KW-0805">Transcription regulation</keyword>
<dbReference type="AlphaFoldDB" id="A0A2M9CLQ2"/>
<dbReference type="Gene3D" id="3.40.50.2300">
    <property type="match status" value="2"/>
</dbReference>
<dbReference type="GO" id="GO:0000976">
    <property type="term" value="F:transcription cis-regulatory region binding"/>
    <property type="evidence" value="ECO:0007669"/>
    <property type="project" value="TreeGrafter"/>
</dbReference>
<dbReference type="InterPro" id="IPR000843">
    <property type="entry name" value="HTH_LacI"/>
</dbReference>
<dbReference type="Pfam" id="PF00532">
    <property type="entry name" value="Peripla_BP_1"/>
    <property type="match status" value="1"/>
</dbReference>
<dbReference type="PANTHER" id="PTHR30146:SF138">
    <property type="entry name" value="TRANSCRIPTIONAL REGULATORY PROTEIN"/>
    <property type="match status" value="1"/>
</dbReference>
<name>A0A2M9CLQ2_9MICO</name>
<dbReference type="PROSITE" id="PS50932">
    <property type="entry name" value="HTH_LACI_2"/>
    <property type="match status" value="1"/>
</dbReference>
<keyword evidence="6" id="KW-1185">Reference proteome</keyword>
<dbReference type="PANTHER" id="PTHR30146">
    <property type="entry name" value="LACI-RELATED TRANSCRIPTIONAL REPRESSOR"/>
    <property type="match status" value="1"/>
</dbReference>
<protein>
    <submittedName>
        <fullName evidence="5">DNA-binding LacI/PurR family transcriptional regulator</fullName>
    </submittedName>
</protein>
<evidence type="ECO:0000259" key="4">
    <source>
        <dbReference type="PROSITE" id="PS50932"/>
    </source>
</evidence>
<accession>A0A2M9CLQ2</accession>
<gene>
    <name evidence="5" type="ORF">CLV46_2396</name>
</gene>
<sequence>MKPERVTMRQVAAEAGVAPMTVSYTYTRPDRVAPATRARVLDAAERLGYRGPDPVARSLRSGSTANLGVVLGEHLTYAFEDPQAARFLAGVSRVCVENRLGLVLIPSTGEQTDVDRVREAAVDGFVLWTTVHDDPVLAAVAATGRPAAIQGGPAAPGIVVVGPDDRTAATAIAAHLLEGATTPLVLSFPLDRERRPGLLRGPSPEVPFPITATRLAGYRDAVEASGRSWGDLPVAVVARNSRDDARQAIEDALRHVHPDAVIAMGDEIAAGAIDVLGDSARVCGWDDSPLAATLGIPSVRQSLFDQGVACARIAAGLATTADPVAWELALR</sequence>
<dbReference type="SMART" id="SM00354">
    <property type="entry name" value="HTH_LACI"/>
    <property type="match status" value="1"/>
</dbReference>
<organism evidence="5 6">
    <name type="scientific">Diaminobutyricimonas aerilata</name>
    <dbReference type="NCBI Taxonomy" id="1162967"/>
    <lineage>
        <taxon>Bacteria</taxon>
        <taxon>Bacillati</taxon>
        <taxon>Actinomycetota</taxon>
        <taxon>Actinomycetes</taxon>
        <taxon>Micrococcales</taxon>
        <taxon>Microbacteriaceae</taxon>
        <taxon>Diaminobutyricimonas</taxon>
    </lineage>
</organism>
<dbReference type="EMBL" id="PGFF01000001">
    <property type="protein sequence ID" value="PJJ72819.1"/>
    <property type="molecule type" value="Genomic_DNA"/>
</dbReference>
<reference evidence="5 6" key="1">
    <citation type="submission" date="2017-11" db="EMBL/GenBank/DDBJ databases">
        <title>Genomic Encyclopedia of Archaeal and Bacterial Type Strains, Phase II (KMG-II): From Individual Species to Whole Genera.</title>
        <authorList>
            <person name="Goeker M."/>
        </authorList>
    </citation>
    <scope>NUCLEOTIDE SEQUENCE [LARGE SCALE GENOMIC DNA]</scope>
    <source>
        <strain evidence="5 6">DSM 27393</strain>
    </source>
</reference>
<comment type="caution">
    <text evidence="5">The sequence shown here is derived from an EMBL/GenBank/DDBJ whole genome shotgun (WGS) entry which is preliminary data.</text>
</comment>
<dbReference type="Gene3D" id="1.10.260.40">
    <property type="entry name" value="lambda repressor-like DNA-binding domains"/>
    <property type="match status" value="1"/>
</dbReference>
<evidence type="ECO:0000256" key="2">
    <source>
        <dbReference type="ARBA" id="ARBA00023125"/>
    </source>
</evidence>